<keyword evidence="3" id="KW-0677">Repeat</keyword>
<evidence type="ECO:0000256" key="3">
    <source>
        <dbReference type="ARBA" id="ARBA00022737"/>
    </source>
</evidence>
<evidence type="ECO:0000256" key="1">
    <source>
        <dbReference type="ARBA" id="ARBA00005857"/>
    </source>
</evidence>
<dbReference type="Proteomes" id="UP000321832">
    <property type="component" value="Unassembled WGS sequence"/>
</dbReference>
<protein>
    <recommendedName>
        <fullName evidence="2">Tetratricopeptide repeat protein 38</fullName>
    </recommendedName>
</protein>
<sequence length="265" mass="29482">MNDARQNPVGTRSHEALQHAETALWRMCSFFDAPIADIDAAIAADPGWMLPHVMRASFLLTLTEPSLLADARAALDQADLLAANAPERERAHWAAASRCAAGDWHGACAAWEQILIDHPRDLFALQWAHLFDFYRGDARNLRGRVARVLPEWPADDPLRPYLLGMHAFGLEECGHFAQAEAVGREAASGDAKVPWATHAVAHVMEMQGRYAEGRARLRGQRPRWAEGNGFAGHLWWHRRCSTSRRWTSMARCSCTTSTRAAPTPC</sequence>
<name>A0A5C6U640_9BURK</name>
<dbReference type="PANTHER" id="PTHR16263">
    <property type="entry name" value="TETRATRICOPEPTIDE REPEAT PROTEIN 38"/>
    <property type="match status" value="1"/>
</dbReference>
<evidence type="ECO:0000313" key="6">
    <source>
        <dbReference type="Proteomes" id="UP000321832"/>
    </source>
</evidence>
<dbReference type="PANTHER" id="PTHR16263:SF4">
    <property type="entry name" value="TETRATRICOPEPTIDE REPEAT PROTEIN 38"/>
    <property type="match status" value="1"/>
</dbReference>
<keyword evidence="6" id="KW-1185">Reference proteome</keyword>
<proteinExistence type="inferred from homology"/>
<dbReference type="InterPro" id="IPR011990">
    <property type="entry name" value="TPR-like_helical_dom_sf"/>
</dbReference>
<dbReference type="InterPro" id="IPR033891">
    <property type="entry name" value="TTC38"/>
</dbReference>
<organism evidence="5 6">
    <name type="scientific">Piscinibacter aquaticus</name>
    <dbReference type="NCBI Taxonomy" id="392597"/>
    <lineage>
        <taxon>Bacteria</taxon>
        <taxon>Pseudomonadati</taxon>
        <taxon>Pseudomonadota</taxon>
        <taxon>Betaproteobacteria</taxon>
        <taxon>Burkholderiales</taxon>
        <taxon>Sphaerotilaceae</taxon>
        <taxon>Piscinibacter</taxon>
    </lineage>
</organism>
<evidence type="ECO:0000313" key="5">
    <source>
        <dbReference type="EMBL" id="TXC67356.1"/>
    </source>
</evidence>
<reference evidence="5 6" key="1">
    <citation type="submission" date="2019-08" db="EMBL/GenBank/DDBJ databases">
        <authorList>
            <person name="Khan S.A."/>
            <person name="Jeon C.O."/>
            <person name="Jeong S.E."/>
        </authorList>
    </citation>
    <scope>NUCLEOTIDE SEQUENCE [LARGE SCALE GENOMIC DNA]</scope>
    <source>
        <strain evidence="6">IMCC1728</strain>
    </source>
</reference>
<dbReference type="EMBL" id="VOPW01000001">
    <property type="protein sequence ID" value="TXC67356.1"/>
    <property type="molecule type" value="Genomic_DNA"/>
</dbReference>
<dbReference type="AlphaFoldDB" id="A0A5C6U640"/>
<comment type="similarity">
    <text evidence="1">Belongs to the TTC38 family.</text>
</comment>
<gene>
    <name evidence="5" type="ORF">FSC37_21645</name>
</gene>
<dbReference type="SUPFAM" id="SSF48452">
    <property type="entry name" value="TPR-like"/>
    <property type="match status" value="1"/>
</dbReference>
<keyword evidence="4" id="KW-0802">TPR repeat</keyword>
<evidence type="ECO:0000256" key="4">
    <source>
        <dbReference type="ARBA" id="ARBA00022803"/>
    </source>
</evidence>
<dbReference type="Gene3D" id="1.25.40.10">
    <property type="entry name" value="Tetratricopeptide repeat domain"/>
    <property type="match status" value="1"/>
</dbReference>
<evidence type="ECO:0000256" key="2">
    <source>
        <dbReference type="ARBA" id="ARBA00019992"/>
    </source>
</evidence>
<accession>A0A5C6U640</accession>
<comment type="caution">
    <text evidence="5">The sequence shown here is derived from an EMBL/GenBank/DDBJ whole genome shotgun (WGS) entry which is preliminary data.</text>
</comment>